<sequence>MDYCGKMPNPDPDDVVPQPPRQRAVPSYLLDYDLTGPGSQQWIRNRVPHDTREDECELLGAEVRSGTTTPISQISAPHLKVVDEEWEQMSKKMQDDQHPPPNQFPDPPIRWQQLSHENATLRHQASQVPELIVALKEMKQANTDLRQQVDDLLLEQIYTHPHGLIDECGIKLRE</sequence>
<proteinExistence type="predicted"/>
<protein>
    <submittedName>
        <fullName evidence="2">Uncharacterized protein</fullName>
    </submittedName>
</protein>
<keyword evidence="3" id="KW-1185">Reference proteome</keyword>
<gene>
    <name evidence="2" type="ORF">FSCOSCO3_A010603</name>
</gene>
<organism evidence="2 3">
    <name type="scientific">Scomber scombrus</name>
    <name type="common">Atlantic mackerel</name>
    <name type="synonym">Scomber vernalis</name>
    <dbReference type="NCBI Taxonomy" id="13677"/>
    <lineage>
        <taxon>Eukaryota</taxon>
        <taxon>Metazoa</taxon>
        <taxon>Chordata</taxon>
        <taxon>Craniata</taxon>
        <taxon>Vertebrata</taxon>
        <taxon>Euteleostomi</taxon>
        <taxon>Actinopterygii</taxon>
        <taxon>Neopterygii</taxon>
        <taxon>Teleostei</taxon>
        <taxon>Neoteleostei</taxon>
        <taxon>Acanthomorphata</taxon>
        <taxon>Pelagiaria</taxon>
        <taxon>Scombriformes</taxon>
        <taxon>Scombridae</taxon>
        <taxon>Scomber</taxon>
    </lineage>
</organism>
<name>A0AAV1NK48_SCOSC</name>
<comment type="caution">
    <text evidence="2">The sequence shown here is derived from an EMBL/GenBank/DDBJ whole genome shotgun (WGS) entry which is preliminary data.</text>
</comment>
<evidence type="ECO:0000313" key="2">
    <source>
        <dbReference type="EMBL" id="CAK6959622.1"/>
    </source>
</evidence>
<dbReference type="Proteomes" id="UP001314229">
    <property type="component" value="Unassembled WGS sequence"/>
</dbReference>
<evidence type="ECO:0000313" key="3">
    <source>
        <dbReference type="Proteomes" id="UP001314229"/>
    </source>
</evidence>
<feature type="region of interest" description="Disordered" evidence="1">
    <location>
        <begin position="1"/>
        <end position="21"/>
    </location>
</feature>
<evidence type="ECO:0000256" key="1">
    <source>
        <dbReference type="SAM" id="MobiDB-lite"/>
    </source>
</evidence>
<reference evidence="2 3" key="1">
    <citation type="submission" date="2024-01" db="EMBL/GenBank/DDBJ databases">
        <authorList>
            <person name="Alioto T."/>
            <person name="Alioto T."/>
            <person name="Gomez Garrido J."/>
        </authorList>
    </citation>
    <scope>NUCLEOTIDE SEQUENCE [LARGE SCALE GENOMIC DNA]</scope>
</reference>
<dbReference type="AlphaFoldDB" id="A0AAV1NK48"/>
<accession>A0AAV1NK48</accession>
<dbReference type="EMBL" id="CAWUFR010000040">
    <property type="protein sequence ID" value="CAK6959622.1"/>
    <property type="molecule type" value="Genomic_DNA"/>
</dbReference>